<feature type="domain" description="Putative zinc-finger" evidence="3">
    <location>
        <begin position="6"/>
        <end position="39"/>
    </location>
</feature>
<dbReference type="Pfam" id="PF13490">
    <property type="entry name" value="zf-HC2"/>
    <property type="match status" value="1"/>
</dbReference>
<keyword evidence="2" id="KW-0804">Transcription</keyword>
<gene>
    <name evidence="4" type="ORF">DFR74_102527</name>
</gene>
<name>A0A366DW05_9NOCA</name>
<evidence type="ECO:0000313" key="4">
    <source>
        <dbReference type="EMBL" id="RBO94105.1"/>
    </source>
</evidence>
<dbReference type="STRING" id="1210090.GCA_001613185_00096"/>
<dbReference type="EMBL" id="QNRE01000002">
    <property type="protein sequence ID" value="RBO94105.1"/>
    <property type="molecule type" value="Genomic_DNA"/>
</dbReference>
<dbReference type="AlphaFoldDB" id="A0A366DW05"/>
<organism evidence="4 5">
    <name type="scientific">Nocardia puris</name>
    <dbReference type="NCBI Taxonomy" id="208602"/>
    <lineage>
        <taxon>Bacteria</taxon>
        <taxon>Bacillati</taxon>
        <taxon>Actinomycetota</taxon>
        <taxon>Actinomycetes</taxon>
        <taxon>Mycobacteriales</taxon>
        <taxon>Nocardiaceae</taxon>
        <taxon>Nocardia</taxon>
    </lineage>
</organism>
<sequence>MEEIHCIDLVERVTDFLEGALSADEERLFLAHLRYCDGCDRYLDQLRHTINALNHQPSPGLSNDMRQALLAEFRSQSY</sequence>
<evidence type="ECO:0000259" key="3">
    <source>
        <dbReference type="Pfam" id="PF13490"/>
    </source>
</evidence>
<dbReference type="InterPro" id="IPR027383">
    <property type="entry name" value="Znf_put"/>
</dbReference>
<evidence type="ECO:0000313" key="5">
    <source>
        <dbReference type="Proteomes" id="UP000252586"/>
    </source>
</evidence>
<reference evidence="4 5" key="1">
    <citation type="submission" date="2018-06" db="EMBL/GenBank/DDBJ databases">
        <title>Genomic Encyclopedia of Type Strains, Phase IV (KMG-IV): sequencing the most valuable type-strain genomes for metagenomic binning, comparative biology and taxonomic classification.</title>
        <authorList>
            <person name="Goeker M."/>
        </authorList>
    </citation>
    <scope>NUCLEOTIDE SEQUENCE [LARGE SCALE GENOMIC DNA]</scope>
    <source>
        <strain evidence="4 5">DSM 44599</strain>
    </source>
</reference>
<evidence type="ECO:0000256" key="2">
    <source>
        <dbReference type="ARBA" id="ARBA00023163"/>
    </source>
</evidence>
<comment type="caution">
    <text evidence="4">The sequence shown here is derived from an EMBL/GenBank/DDBJ whole genome shotgun (WGS) entry which is preliminary data.</text>
</comment>
<accession>A0A366DW05</accession>
<proteinExistence type="predicted"/>
<dbReference type="RefSeq" id="WP_084537186.1">
    <property type="nucleotide sequence ID" value="NZ_CP107943.1"/>
</dbReference>
<dbReference type="OrthoDB" id="129419at2"/>
<dbReference type="Gene3D" id="1.10.10.1320">
    <property type="entry name" value="Anti-sigma factor, zinc-finger domain"/>
    <property type="match status" value="1"/>
</dbReference>
<dbReference type="Proteomes" id="UP000252586">
    <property type="component" value="Unassembled WGS sequence"/>
</dbReference>
<protein>
    <submittedName>
        <fullName evidence="4">Putative zinc finger protein</fullName>
    </submittedName>
</protein>
<keyword evidence="1" id="KW-0805">Transcription regulation</keyword>
<dbReference type="InterPro" id="IPR041916">
    <property type="entry name" value="Anti_sigma_zinc_sf"/>
</dbReference>
<keyword evidence="5" id="KW-1185">Reference proteome</keyword>
<evidence type="ECO:0000256" key="1">
    <source>
        <dbReference type="ARBA" id="ARBA00023015"/>
    </source>
</evidence>